<dbReference type="SUPFAM" id="SSF53474">
    <property type="entry name" value="alpha/beta-Hydrolases"/>
    <property type="match status" value="1"/>
</dbReference>
<gene>
    <name evidence="1" type="ORF">GQ43DRAFT_458769</name>
</gene>
<dbReference type="InterPro" id="IPR013744">
    <property type="entry name" value="SidJ"/>
</dbReference>
<evidence type="ECO:0000313" key="1">
    <source>
        <dbReference type="EMBL" id="KAF2197022.1"/>
    </source>
</evidence>
<dbReference type="PANTHER" id="PTHR31591:SF7">
    <property type="entry name" value="DUF1749-DOMAIN-CONTAINING PROTEIN"/>
    <property type="match status" value="1"/>
</dbReference>
<dbReference type="Gene3D" id="3.40.50.1820">
    <property type="entry name" value="alpha/beta hydrolase"/>
    <property type="match status" value="1"/>
</dbReference>
<evidence type="ECO:0000313" key="2">
    <source>
        <dbReference type="Proteomes" id="UP000799536"/>
    </source>
</evidence>
<accession>A0A9P4JHY7</accession>
<comment type="caution">
    <text evidence="1">The sequence shown here is derived from an EMBL/GenBank/DDBJ whole genome shotgun (WGS) entry which is preliminary data.</text>
</comment>
<organism evidence="1 2">
    <name type="scientific">Delitschia confertaspora ATCC 74209</name>
    <dbReference type="NCBI Taxonomy" id="1513339"/>
    <lineage>
        <taxon>Eukaryota</taxon>
        <taxon>Fungi</taxon>
        <taxon>Dikarya</taxon>
        <taxon>Ascomycota</taxon>
        <taxon>Pezizomycotina</taxon>
        <taxon>Dothideomycetes</taxon>
        <taxon>Pleosporomycetidae</taxon>
        <taxon>Pleosporales</taxon>
        <taxon>Delitschiaceae</taxon>
        <taxon>Delitschia</taxon>
    </lineage>
</organism>
<dbReference type="EMBL" id="ML994289">
    <property type="protein sequence ID" value="KAF2197022.1"/>
    <property type="molecule type" value="Genomic_DNA"/>
</dbReference>
<protein>
    <submittedName>
        <fullName evidence="1">DUF1749-domain-containing protein</fullName>
    </submittedName>
</protein>
<dbReference type="AlphaFoldDB" id="A0A9P4JHY7"/>
<name>A0A9P4JHY7_9PLEO</name>
<dbReference type="Pfam" id="PF08538">
    <property type="entry name" value="DUF1749"/>
    <property type="match status" value="1"/>
</dbReference>
<reference evidence="1" key="1">
    <citation type="journal article" date="2020" name="Stud. Mycol.">
        <title>101 Dothideomycetes genomes: a test case for predicting lifestyles and emergence of pathogens.</title>
        <authorList>
            <person name="Haridas S."/>
            <person name="Albert R."/>
            <person name="Binder M."/>
            <person name="Bloem J."/>
            <person name="Labutti K."/>
            <person name="Salamov A."/>
            <person name="Andreopoulos B."/>
            <person name="Baker S."/>
            <person name="Barry K."/>
            <person name="Bills G."/>
            <person name="Bluhm B."/>
            <person name="Cannon C."/>
            <person name="Castanera R."/>
            <person name="Culley D."/>
            <person name="Daum C."/>
            <person name="Ezra D."/>
            <person name="Gonzalez J."/>
            <person name="Henrissat B."/>
            <person name="Kuo A."/>
            <person name="Liang C."/>
            <person name="Lipzen A."/>
            <person name="Lutzoni F."/>
            <person name="Magnuson J."/>
            <person name="Mondo S."/>
            <person name="Nolan M."/>
            <person name="Ohm R."/>
            <person name="Pangilinan J."/>
            <person name="Park H.-J."/>
            <person name="Ramirez L."/>
            <person name="Alfaro M."/>
            <person name="Sun H."/>
            <person name="Tritt A."/>
            <person name="Yoshinaga Y."/>
            <person name="Zwiers L.-H."/>
            <person name="Turgeon B."/>
            <person name="Goodwin S."/>
            <person name="Spatafora J."/>
            <person name="Crous P."/>
            <person name="Grigoriev I."/>
        </authorList>
    </citation>
    <scope>NUCLEOTIDE SEQUENCE</scope>
    <source>
        <strain evidence="1">ATCC 74209</strain>
    </source>
</reference>
<dbReference type="Proteomes" id="UP000799536">
    <property type="component" value="Unassembled WGS sequence"/>
</dbReference>
<dbReference type="PANTHER" id="PTHR31591">
    <property type="entry name" value="UPF0613 PROTEIN PB24D3.06C"/>
    <property type="match status" value="1"/>
</dbReference>
<sequence length="320" mass="34663">MAHPGVLHRYTSKLVAFEHTPSPCHSASTLQDPSTLNTLLWVGGLGDGLLTVDYPTAIAKSLPPNWRLAHVVLTSAYNGWATGSLKRDAEELGKAVVYFRELRGNGKVVLMGHSTGCQDLMEYIVGAGHEARPTVNGMVLQAGVSDREALVQELHPEVYNSTVELAQQMLKEGRQNDILPRNDASKAFGSAMTAYRWLSLASPDKNGDDDYFSSDLDDEKLASTFGKIVKETPVMFLFSGSDEHVPGFVDKKGLVERWTGFVRRGGGVVDEDDGGVVEGASHNLNGDGEAVVGDLVKRVLAFLGRVGEDRPDWEPGSKLN</sequence>
<proteinExistence type="predicted"/>
<dbReference type="InterPro" id="IPR029058">
    <property type="entry name" value="AB_hydrolase_fold"/>
</dbReference>
<keyword evidence="2" id="KW-1185">Reference proteome</keyword>
<dbReference type="OrthoDB" id="10034502at2759"/>